<organism evidence="2 3">
    <name type="scientific">Streptomyces mesophilus</name>
    <dbReference type="NCBI Taxonomy" id="1775132"/>
    <lineage>
        <taxon>Bacteria</taxon>
        <taxon>Bacillati</taxon>
        <taxon>Actinomycetota</taxon>
        <taxon>Actinomycetes</taxon>
        <taxon>Kitasatosporales</taxon>
        <taxon>Streptomycetaceae</taxon>
        <taxon>Streptomyces</taxon>
    </lineage>
</organism>
<dbReference type="Proteomes" id="UP000481109">
    <property type="component" value="Unassembled WGS sequence"/>
</dbReference>
<keyword evidence="3" id="KW-1185">Reference proteome</keyword>
<reference evidence="2 3" key="1">
    <citation type="submission" date="2020-02" db="EMBL/GenBank/DDBJ databases">
        <title>Whole-genome analyses of novel actinobacteria.</title>
        <authorList>
            <person name="Sahin N."/>
            <person name="Tokatli A."/>
        </authorList>
    </citation>
    <scope>NUCLEOTIDE SEQUENCE [LARGE SCALE GENOMIC DNA]</scope>
    <source>
        <strain evidence="2 3">YC504</strain>
    </source>
</reference>
<accession>A0A6G4XNP6</accession>
<dbReference type="EMBL" id="JAAKZW010000118">
    <property type="protein sequence ID" value="NGO78812.1"/>
    <property type="molecule type" value="Genomic_DNA"/>
</dbReference>
<keyword evidence="1" id="KW-0472">Membrane</keyword>
<gene>
    <name evidence="2" type="ORF">G6045_24600</name>
</gene>
<proteinExistence type="predicted"/>
<feature type="transmembrane region" description="Helical" evidence="1">
    <location>
        <begin position="29"/>
        <end position="51"/>
    </location>
</feature>
<comment type="caution">
    <text evidence="2">The sequence shown here is derived from an EMBL/GenBank/DDBJ whole genome shotgun (WGS) entry which is preliminary data.</text>
</comment>
<dbReference type="RefSeq" id="WP_165334258.1">
    <property type="nucleotide sequence ID" value="NZ_JAAKZW010000118.1"/>
</dbReference>
<feature type="transmembrane region" description="Helical" evidence="1">
    <location>
        <begin position="63"/>
        <end position="84"/>
    </location>
</feature>
<evidence type="ECO:0000313" key="3">
    <source>
        <dbReference type="Proteomes" id="UP000481109"/>
    </source>
</evidence>
<keyword evidence="1" id="KW-1133">Transmembrane helix</keyword>
<evidence type="ECO:0000256" key="1">
    <source>
        <dbReference type="SAM" id="Phobius"/>
    </source>
</evidence>
<keyword evidence="1" id="KW-0812">Transmembrane</keyword>
<evidence type="ECO:0000313" key="2">
    <source>
        <dbReference type="EMBL" id="NGO78812.1"/>
    </source>
</evidence>
<protein>
    <submittedName>
        <fullName evidence="2">Uncharacterized protein</fullName>
    </submittedName>
</protein>
<name>A0A6G4XNP6_9ACTN</name>
<dbReference type="AlphaFoldDB" id="A0A6G4XNP6"/>
<sequence length="118" mass="12242">MTNDGATTTSTTVTTTATNTPVKPATSRVFAGVGMALVAPLWFLCVMLTLIDAHQGRGAGGPLIDAGFALLWPAFFVGAFALLLPGTAVTPTVRVWLVRAQYALMLLAPVLILLDGDA</sequence>
<feature type="transmembrane region" description="Helical" evidence="1">
    <location>
        <begin position="96"/>
        <end position="114"/>
    </location>
</feature>